<dbReference type="InterPro" id="IPR001228">
    <property type="entry name" value="IspD"/>
</dbReference>
<dbReference type="OrthoDB" id="9806837at2"/>
<feature type="binding site" evidence="13">
    <location>
        <begin position="261"/>
        <end position="263"/>
    </location>
    <ligand>
        <name>4-CDP-2-C-methyl-D-erythritol 2-phosphate</name>
        <dbReference type="ChEBI" id="CHEBI:57919"/>
    </ligand>
</feature>
<reference evidence="16" key="1">
    <citation type="submission" date="2015-07" db="EMBL/GenBank/DDBJ databases">
        <title>Complete genome sequence and phylogenetic analysis of Limnochorda pilosa.</title>
        <authorList>
            <person name="Watanabe M."/>
            <person name="Kojima H."/>
            <person name="Fukui M."/>
        </authorList>
    </citation>
    <scope>NUCLEOTIDE SEQUENCE [LARGE SCALE GENOMIC DNA]</scope>
    <source>
        <strain evidence="16">HC45</strain>
    </source>
</reference>
<dbReference type="GO" id="GO:0019288">
    <property type="term" value="P:isopentenyl diphosphate biosynthetic process, methylerythritol 4-phosphate pathway"/>
    <property type="evidence" value="ECO:0007669"/>
    <property type="project" value="UniProtKB-UniRule"/>
</dbReference>
<feature type="binding site" evidence="13">
    <location>
        <position position="295"/>
    </location>
    <ligand>
        <name>a divalent metal cation</name>
        <dbReference type="ChEBI" id="CHEBI:60240"/>
    </ligand>
</feature>
<feature type="site" description="Positions MEP for the nucleophilic attack" evidence="13">
    <location>
        <position position="166"/>
    </location>
</feature>
<dbReference type="InterPro" id="IPR026596">
    <property type="entry name" value="IspD/F"/>
</dbReference>
<dbReference type="AlphaFoldDB" id="A0A0K2SPU1"/>
<dbReference type="PANTHER" id="PTHR43181">
    <property type="entry name" value="2-C-METHYL-D-ERYTHRITOL 2,4-CYCLODIPHOSPHATE SYNTHASE, CHLOROPLASTIC"/>
    <property type="match status" value="1"/>
</dbReference>
<dbReference type="GO" id="GO:0008685">
    <property type="term" value="F:2-C-methyl-D-erythritol 2,4-cyclodiphosphate synthase activity"/>
    <property type="evidence" value="ECO:0007669"/>
    <property type="project" value="UniProtKB-UniRule"/>
</dbReference>
<dbReference type="InterPro" id="IPR003526">
    <property type="entry name" value="MECDP_synthase"/>
</dbReference>
<dbReference type="NCBIfam" id="TIGR00151">
    <property type="entry name" value="ispF"/>
    <property type="match status" value="1"/>
</dbReference>
<dbReference type="CDD" id="cd02516">
    <property type="entry name" value="CDP-ME_synthetase"/>
    <property type="match status" value="1"/>
</dbReference>
<feature type="binding site" evidence="13">
    <location>
        <position position="261"/>
    </location>
    <ligand>
        <name>a divalent metal cation</name>
        <dbReference type="ChEBI" id="CHEBI:60240"/>
    </ligand>
</feature>
<feature type="region of interest" description="2-C-methyl-D-erythritol 2,4-cyclodiphosphate synthase" evidence="13">
    <location>
        <begin position="255"/>
        <end position="410"/>
    </location>
</feature>
<dbReference type="EC" id="2.7.7.60" evidence="13"/>
<dbReference type="InterPro" id="IPR029044">
    <property type="entry name" value="Nucleotide-diphossugar_trans"/>
</dbReference>
<feature type="site" description="Transition state stabilizer" evidence="13">
    <location>
        <position position="287"/>
    </location>
</feature>
<dbReference type="FunFam" id="3.90.550.10:FF:000003">
    <property type="entry name" value="2-C-methyl-D-erythritol 4-phosphate cytidylyltransferase"/>
    <property type="match status" value="1"/>
</dbReference>
<feature type="site" description="Transition state stabilizer" evidence="13">
    <location>
        <position position="35"/>
    </location>
</feature>
<dbReference type="Gene3D" id="3.30.1330.50">
    <property type="entry name" value="2-C-methyl-D-erythritol 2,4-cyclodiphosphate synthase"/>
    <property type="match status" value="1"/>
</dbReference>
<dbReference type="GO" id="GO:0046872">
    <property type="term" value="F:metal ion binding"/>
    <property type="evidence" value="ECO:0007669"/>
    <property type="project" value="UniProtKB-KW"/>
</dbReference>
<evidence type="ECO:0000313" key="16">
    <source>
        <dbReference type="Proteomes" id="UP000065807"/>
    </source>
</evidence>
<dbReference type="KEGG" id="lpil:LIP_3303"/>
<keyword evidence="12 13" id="KW-0511">Multifunctional enzyme</keyword>
<feature type="region of interest" description="2-C-methyl-D-erythritol 4-phosphate cytidylyltransferase" evidence="13">
    <location>
        <begin position="1"/>
        <end position="254"/>
    </location>
</feature>
<dbReference type="Pfam" id="PF02542">
    <property type="entry name" value="YgbB"/>
    <property type="match status" value="1"/>
</dbReference>
<comment type="cofactor">
    <cofactor evidence="3 13">
        <name>a divalent metal cation</name>
        <dbReference type="ChEBI" id="CHEBI:60240"/>
    </cofactor>
</comment>
<evidence type="ECO:0000256" key="12">
    <source>
        <dbReference type="ARBA" id="ARBA00023268"/>
    </source>
</evidence>
<dbReference type="EMBL" id="AP014924">
    <property type="protein sequence ID" value="BAS29116.1"/>
    <property type="molecule type" value="Genomic_DNA"/>
</dbReference>
<dbReference type="InterPro" id="IPR018294">
    <property type="entry name" value="ISPD_synthase_CS"/>
</dbReference>
<feature type="binding site" evidence="13">
    <location>
        <begin position="314"/>
        <end position="318"/>
    </location>
    <ligand>
        <name>4-CDP-2-C-methyl-D-erythritol 2-phosphate</name>
        <dbReference type="ChEBI" id="CHEBI:57919"/>
    </ligand>
</feature>
<feature type="binding site" evidence="13">
    <location>
        <begin position="309"/>
        <end position="311"/>
    </location>
    <ligand>
        <name>4-CDP-2-C-methyl-D-erythritol 2-phosphate</name>
        <dbReference type="ChEBI" id="CHEBI:57919"/>
    </ligand>
</feature>
<evidence type="ECO:0000256" key="6">
    <source>
        <dbReference type="ARBA" id="ARBA00009789"/>
    </source>
</evidence>
<proteinExistence type="inferred from homology"/>
<evidence type="ECO:0000256" key="1">
    <source>
        <dbReference type="ARBA" id="ARBA00000200"/>
    </source>
</evidence>
<comment type="caution">
    <text evidence="13">Lacks conserved residue(s) required for the propagation of feature annotation.</text>
</comment>
<dbReference type="RefSeq" id="WP_068140458.1">
    <property type="nucleotide sequence ID" value="NZ_AP014924.1"/>
</dbReference>
<keyword evidence="16" id="KW-1185">Reference proteome</keyword>
<feature type="binding site" evidence="13">
    <location>
        <position position="263"/>
    </location>
    <ligand>
        <name>a divalent metal cation</name>
        <dbReference type="ChEBI" id="CHEBI:60240"/>
    </ligand>
</feature>
<dbReference type="EC" id="4.6.1.12" evidence="13"/>
<comment type="pathway">
    <text evidence="5 13">Isoprenoid biosynthesis; isopentenyl diphosphate biosynthesis via DXP pathway; isopentenyl diphosphate from 1-deoxy-D-xylulose 5-phosphate: step 2/6.</text>
</comment>
<protein>
    <recommendedName>
        <fullName evidence="13">Bifunctional enzyme IspD/IspF</fullName>
    </recommendedName>
    <domain>
        <recommendedName>
            <fullName evidence="13">2-C-methyl-D-erythritol 4-phosphate cytidylyltransferase</fullName>
            <ecNumber evidence="13">2.7.7.60</ecNumber>
        </recommendedName>
        <alternativeName>
            <fullName evidence="13">4-diphosphocytidyl-2C-methyl-D-erythritol synthase</fullName>
        </alternativeName>
        <alternativeName>
            <fullName evidence="13">MEP cytidylyltransferase</fullName>
            <shortName evidence="13">MCT</shortName>
        </alternativeName>
    </domain>
    <domain>
        <recommendedName>
            <fullName evidence="13">2-C-methyl-D-erythritol 2,4-cyclodiphosphate synthase</fullName>
            <shortName evidence="13">MECDP-synthase</shortName>
            <shortName evidence="13">MECPP-synthase</shortName>
            <shortName evidence="13">MECPS</shortName>
            <ecNumber evidence="13">4.6.1.12</ecNumber>
        </recommendedName>
    </domain>
</protein>
<gene>
    <name evidence="13" type="primary">ispDF</name>
    <name evidence="15" type="ORF">LIP_3303</name>
</gene>
<dbReference type="HAMAP" id="MF_01520">
    <property type="entry name" value="IspDF"/>
    <property type="match status" value="1"/>
</dbReference>
<comment type="function">
    <text evidence="13">Bifunctional enzyme that catalyzes the formation of 4-diphosphocytidyl-2-C-methyl-D-erythritol from CTP and 2-C-methyl-D-erythritol 4-phosphate (MEP) (IspD), and catalyzes the conversion of 4-diphosphocytidyl-2-C-methyl-D-erythritol 2-phosphate (CDP-ME2P) to 2-C-methyl-D-erythritol 2,4-cyclodiphosphate (ME-CPP) with a corresponding release of cytidine 5-monophosphate (CMP) (IspF).</text>
</comment>
<keyword evidence="11 13" id="KW-0456">Lyase</keyword>
<comment type="similarity">
    <text evidence="13">In the N-terminal section; belongs to the IspD/TarI cytidylyltransferase family. IspD subfamily.</text>
</comment>
<feature type="binding site" evidence="13">
    <location>
        <begin position="287"/>
        <end position="288"/>
    </location>
    <ligand>
        <name>4-CDP-2-C-methyl-D-erythritol 2-phosphate</name>
        <dbReference type="ChEBI" id="CHEBI:57919"/>
    </ligand>
</feature>
<dbReference type="PANTHER" id="PTHR43181:SF1">
    <property type="entry name" value="2-C-METHYL-D-ERYTHRITOL 2,4-CYCLODIPHOSPHATE SYNTHASE, CHLOROPLASTIC"/>
    <property type="match status" value="1"/>
</dbReference>
<comment type="catalytic activity">
    <reaction evidence="2 13">
        <text>2-C-methyl-D-erythritol 4-phosphate + CTP + H(+) = 4-CDP-2-C-methyl-D-erythritol + diphosphate</text>
        <dbReference type="Rhea" id="RHEA:13429"/>
        <dbReference type="ChEBI" id="CHEBI:15378"/>
        <dbReference type="ChEBI" id="CHEBI:33019"/>
        <dbReference type="ChEBI" id="CHEBI:37563"/>
        <dbReference type="ChEBI" id="CHEBI:57823"/>
        <dbReference type="ChEBI" id="CHEBI:58262"/>
        <dbReference type="EC" id="2.7.7.60"/>
    </reaction>
</comment>
<dbReference type="PROSITE" id="PS01295">
    <property type="entry name" value="ISPD"/>
    <property type="match status" value="1"/>
</dbReference>
<evidence type="ECO:0000313" key="15">
    <source>
        <dbReference type="EMBL" id="BAS29116.1"/>
    </source>
</evidence>
<dbReference type="Proteomes" id="UP000065807">
    <property type="component" value="Chromosome"/>
</dbReference>
<sequence length="410" mass="43005">MKVAALVPAAGQGERMARALRLLEGERDRPPLAGKLFLELDGRPILRWTLEGLLASHAVEGAWVAAAPAWEAQVRAEVERWGLRNVRVLAGGATRQASVWRLMEALPGEVEWVVVHDGARPLVDPTLVDRVLAAALRDGAAVCALPVHETVKRVGASGLVEGTVEREGLWTIQTPQAFRRTLLAEAHQAAERAGVVATDDAALVERLGHPVRAVPGSPRNVKITTPEDLDAAGRWLRPGGTLVPESGIVPAAGIRTGLGLDLHRFGPGRRLVLGGVTIPWEMGLVGHSDGDALAHAVADALLGAAGMGDLGGRFPDDDPAYENADSLLLLRRVAEEVAAAGFRALSVDATLLAEAPKLAPHLAQMGRNLREAMGGEGAAVNVKATRPEGLGALGRAEGIAAFCVVTCVRA</sequence>
<dbReference type="InterPro" id="IPR034683">
    <property type="entry name" value="IspD/TarI"/>
</dbReference>
<dbReference type="Pfam" id="PF01128">
    <property type="entry name" value="IspD"/>
    <property type="match status" value="1"/>
</dbReference>
<evidence type="ECO:0000256" key="9">
    <source>
        <dbReference type="ARBA" id="ARBA00022723"/>
    </source>
</evidence>
<feature type="binding site" evidence="13">
    <location>
        <position position="395"/>
    </location>
    <ligand>
        <name>4-CDP-2-C-methyl-D-erythritol 2-phosphate</name>
        <dbReference type="ChEBI" id="CHEBI:57919"/>
    </ligand>
</feature>
<reference evidence="16" key="2">
    <citation type="journal article" date="2016" name="Int. J. Syst. Evol. Microbiol.">
        <title>Complete genome sequence and cell structure of Limnochorda pilosa, a Gram-negative spore-former within the phylum Firmicutes.</title>
        <authorList>
            <person name="Watanabe M."/>
            <person name="Kojima H."/>
            <person name="Fukui M."/>
        </authorList>
    </citation>
    <scope>NUCLEOTIDE SEQUENCE [LARGE SCALE GENOMIC DNA]</scope>
    <source>
        <strain evidence="16">HC45</strain>
    </source>
</reference>
<evidence type="ECO:0000256" key="7">
    <source>
        <dbReference type="ARBA" id="ARBA00022679"/>
    </source>
</evidence>
<dbReference type="STRING" id="1555112.LIP_3303"/>
<dbReference type="PROSITE" id="PS01350">
    <property type="entry name" value="ISPF"/>
    <property type="match status" value="1"/>
</dbReference>
<dbReference type="HAMAP" id="MF_00108">
    <property type="entry name" value="IspD"/>
    <property type="match status" value="1"/>
</dbReference>
<name>A0A0K2SPU1_LIMPI</name>
<evidence type="ECO:0000256" key="13">
    <source>
        <dbReference type="HAMAP-Rule" id="MF_01520"/>
    </source>
</evidence>
<feature type="site" description="Transition state stabilizer" evidence="13">
    <location>
        <position position="15"/>
    </location>
</feature>
<comment type="catalytic activity">
    <reaction evidence="1 13">
        <text>4-CDP-2-C-methyl-D-erythritol 2-phosphate = 2-C-methyl-D-erythritol 2,4-cyclic diphosphate + CMP</text>
        <dbReference type="Rhea" id="RHEA:23864"/>
        <dbReference type="ChEBI" id="CHEBI:57919"/>
        <dbReference type="ChEBI" id="CHEBI:58483"/>
        <dbReference type="ChEBI" id="CHEBI:60377"/>
        <dbReference type="EC" id="4.6.1.12"/>
    </reaction>
</comment>
<dbReference type="NCBIfam" id="TIGR00453">
    <property type="entry name" value="ispD"/>
    <property type="match status" value="1"/>
</dbReference>
<evidence type="ECO:0000256" key="2">
    <source>
        <dbReference type="ARBA" id="ARBA00001282"/>
    </source>
</evidence>
<dbReference type="Gene3D" id="3.90.550.10">
    <property type="entry name" value="Spore Coat Polysaccharide Biosynthesis Protein SpsA, Chain A"/>
    <property type="match status" value="1"/>
</dbReference>
<dbReference type="UniPathway" id="UPA00056">
    <property type="reaction ID" value="UER00093"/>
</dbReference>
<evidence type="ECO:0000256" key="8">
    <source>
        <dbReference type="ARBA" id="ARBA00022695"/>
    </source>
</evidence>
<keyword evidence="9 13" id="KW-0479">Metal-binding</keyword>
<keyword evidence="8 13" id="KW-0548">Nucleotidyltransferase</keyword>
<organism evidence="15 16">
    <name type="scientific">Limnochorda pilosa</name>
    <dbReference type="NCBI Taxonomy" id="1555112"/>
    <lineage>
        <taxon>Bacteria</taxon>
        <taxon>Bacillati</taxon>
        <taxon>Bacillota</taxon>
        <taxon>Limnochordia</taxon>
        <taxon>Limnochordales</taxon>
        <taxon>Limnochordaceae</taxon>
        <taxon>Limnochorda</taxon>
    </lineage>
</organism>
<evidence type="ECO:0000256" key="3">
    <source>
        <dbReference type="ARBA" id="ARBA00001968"/>
    </source>
</evidence>
<evidence type="ECO:0000256" key="5">
    <source>
        <dbReference type="ARBA" id="ARBA00004787"/>
    </source>
</evidence>
<keyword evidence="10 13" id="KW-0414">Isoprene biosynthesis</keyword>
<comment type="pathway">
    <text evidence="4 13">Isoprenoid biosynthesis; isopentenyl diphosphate biosynthesis via DXP pathway; isopentenyl diphosphate from 1-deoxy-D-xylulose 5-phosphate: step 4/6.</text>
</comment>
<dbReference type="SUPFAM" id="SSF53448">
    <property type="entry name" value="Nucleotide-diphospho-sugar transferases"/>
    <property type="match status" value="1"/>
</dbReference>
<dbReference type="GO" id="GO:0016114">
    <property type="term" value="P:terpenoid biosynthetic process"/>
    <property type="evidence" value="ECO:0007669"/>
    <property type="project" value="InterPro"/>
</dbReference>
<feature type="site" description="Positions MEP for the nucleophilic attack" evidence="13">
    <location>
        <position position="222"/>
    </location>
</feature>
<dbReference type="CDD" id="cd00554">
    <property type="entry name" value="MECDP_synthase"/>
    <property type="match status" value="1"/>
</dbReference>
<accession>A0A0K2SPU1</accession>
<dbReference type="GO" id="GO:0050518">
    <property type="term" value="F:2-C-methyl-D-erythritol 4-phosphate cytidylyltransferase activity"/>
    <property type="evidence" value="ECO:0007669"/>
    <property type="project" value="UniProtKB-UniRule"/>
</dbReference>
<evidence type="ECO:0000259" key="14">
    <source>
        <dbReference type="Pfam" id="PF02542"/>
    </source>
</evidence>
<dbReference type="HAMAP" id="MF_00107">
    <property type="entry name" value="IspF"/>
    <property type="match status" value="1"/>
</dbReference>
<dbReference type="SUPFAM" id="SSF69765">
    <property type="entry name" value="IpsF-like"/>
    <property type="match status" value="1"/>
</dbReference>
<dbReference type="InterPro" id="IPR020555">
    <property type="entry name" value="MECDP_synthase_CS"/>
</dbReference>
<comment type="similarity">
    <text evidence="6">Belongs to the IspD/TarI cytidylyltransferase family. IspD subfamily.</text>
</comment>
<evidence type="ECO:0000256" key="11">
    <source>
        <dbReference type="ARBA" id="ARBA00023239"/>
    </source>
</evidence>
<keyword evidence="7 13" id="KW-0808">Transferase</keyword>
<feature type="domain" description="2-C-methyl-D-erythritol 2,4-cyclodiphosphate synthase" evidence="14">
    <location>
        <begin position="254"/>
        <end position="407"/>
    </location>
</feature>
<dbReference type="InterPro" id="IPR036571">
    <property type="entry name" value="MECDP_synthase_sf"/>
</dbReference>
<comment type="similarity">
    <text evidence="13">In the C-terminal section; belongs to the IspF family.</text>
</comment>
<evidence type="ECO:0000256" key="10">
    <source>
        <dbReference type="ARBA" id="ARBA00023229"/>
    </source>
</evidence>
<evidence type="ECO:0000256" key="4">
    <source>
        <dbReference type="ARBA" id="ARBA00004709"/>
    </source>
</evidence>